<feature type="transmembrane region" description="Helical" evidence="1">
    <location>
        <begin position="156"/>
        <end position="180"/>
    </location>
</feature>
<dbReference type="InterPro" id="IPR011853">
    <property type="entry name" value="TRAP_DctM-Dct_fused"/>
</dbReference>
<evidence type="ECO:0000256" key="1">
    <source>
        <dbReference type="SAM" id="Phobius"/>
    </source>
</evidence>
<name>A0A178A380_9BACI</name>
<feature type="transmembrane region" description="Helical" evidence="1">
    <location>
        <begin position="430"/>
        <end position="457"/>
    </location>
</feature>
<keyword evidence="4" id="KW-1185">Reference proteome</keyword>
<dbReference type="PANTHER" id="PTHR43849:SF2">
    <property type="entry name" value="BLL3936 PROTEIN"/>
    <property type="match status" value="1"/>
</dbReference>
<dbReference type="InterPro" id="IPR010656">
    <property type="entry name" value="DctM"/>
</dbReference>
<keyword evidence="1" id="KW-0812">Transmembrane</keyword>
<dbReference type="Pfam" id="PF06808">
    <property type="entry name" value="DctM"/>
    <property type="match status" value="1"/>
</dbReference>
<feature type="transmembrane region" description="Helical" evidence="1">
    <location>
        <begin position="46"/>
        <end position="67"/>
    </location>
</feature>
<keyword evidence="1" id="KW-1133">Transmembrane helix</keyword>
<feature type="transmembrane region" description="Helical" evidence="1">
    <location>
        <begin position="289"/>
        <end position="315"/>
    </location>
</feature>
<feature type="transmembrane region" description="Helical" evidence="1">
    <location>
        <begin position="102"/>
        <end position="121"/>
    </location>
</feature>
<comment type="caution">
    <text evidence="3">The sequence shown here is derived from an EMBL/GenBank/DDBJ whole genome shotgun (WGS) entry which is preliminary data.</text>
</comment>
<feature type="transmembrane region" description="Helical" evidence="1">
    <location>
        <begin position="516"/>
        <end position="537"/>
    </location>
</feature>
<feature type="transmembrane region" description="Helical" evidence="1">
    <location>
        <begin position="549"/>
        <end position="568"/>
    </location>
</feature>
<dbReference type="AlphaFoldDB" id="A0A178A380"/>
<reference evidence="3 4" key="1">
    <citation type="submission" date="2015-05" db="EMBL/GenBank/DDBJ databases">
        <title>Comparison of genome.</title>
        <authorList>
            <person name="Zheng Z."/>
            <person name="Sun M."/>
        </authorList>
    </citation>
    <scope>NUCLEOTIDE SEQUENCE [LARGE SCALE GENOMIC DNA]</scope>
    <source>
        <strain evidence="3 4">G25-74</strain>
    </source>
</reference>
<feature type="transmembrane region" description="Helical" evidence="1">
    <location>
        <begin position="200"/>
        <end position="223"/>
    </location>
</feature>
<feature type="transmembrane region" description="Helical" evidence="1">
    <location>
        <begin position="321"/>
        <end position="345"/>
    </location>
</feature>
<accession>A0A178A380</accession>
<protein>
    <submittedName>
        <fullName evidence="3">C4-dicarboxylate ABC transporter permease</fullName>
    </submittedName>
</protein>
<feature type="transmembrane region" description="Helical" evidence="1">
    <location>
        <begin position="469"/>
        <end position="496"/>
    </location>
</feature>
<evidence type="ECO:0000259" key="2">
    <source>
        <dbReference type="Pfam" id="PF06808"/>
    </source>
</evidence>
<dbReference type="EMBL" id="LDJR01000027">
    <property type="protein sequence ID" value="OAK74279.1"/>
    <property type="molecule type" value="Genomic_DNA"/>
</dbReference>
<sequence>MLKFQLLLRRSERILVANQADTSQDLIEKVDSESRIRTYIGKTAKLITGIAIIWSIFQIFSAGSGIFDAITLRSWHLLFLLIMTFLLYPISKKSKRNIRYPSAVDIICILLSIISIGYLLLNYKTVVLRGGFLLTPDYIFGAIGIILVFEAARRVVGNLAILAFIFLLYNFLGPFIPGIFGHNGFTVKRIIDYLFWGSEGIFGIAIGVSSTFVFLFILFGAFLSKSGFSQFINDLSLTIAGRTPGGPAKVAVIASALMGMINGSAIANVATTGTLTIPLMKKNGYKARFAAAVEAVASTGGQFAPPIMGAAGFVMAEYLGVSYTIVMVAAIIPAFLYYLALIMVVHFEAKRLGLKGISKDNIPNVWEVLKKQGHLSLPLIVLLALMFMGYTPLYAAVFSILACVIASWFRKETRMGLKDILAALAEGAKGAIGVAVACAIIGVIIGTVSLTGLGLNFGYSVMNYTNDGIFIAAFLVMLMSIILGMGVPGVAAYVIVATVGTPVLIDLGITPLAAHMFVLIYACLSNITPPVALASYVAAGLANTNQNQVSLTAVKLGITGFILPFFFIYQPALLLGGSSYTASIIPALTATIGVIALAGGLQGWLFGRANVIQRILFIAIGLFMIAPDHITDIIGISLLVIVSIWQLIQTKTIGPEQKQVVNK</sequence>
<dbReference type="PATRIC" id="fig|217031.6.peg.1103"/>
<feature type="transmembrane region" description="Helical" evidence="1">
    <location>
        <begin position="73"/>
        <end position="90"/>
    </location>
</feature>
<dbReference type="Proteomes" id="UP000077881">
    <property type="component" value="Unassembled WGS sequence"/>
</dbReference>
<evidence type="ECO:0000313" key="4">
    <source>
        <dbReference type="Proteomes" id="UP000077881"/>
    </source>
</evidence>
<feature type="transmembrane region" description="Helical" evidence="1">
    <location>
        <begin position="127"/>
        <end position="149"/>
    </location>
</feature>
<dbReference type="PANTHER" id="PTHR43849">
    <property type="entry name" value="BLL3936 PROTEIN"/>
    <property type="match status" value="1"/>
</dbReference>
<organism evidence="3 4">
    <name type="scientific">Lederbergia galactosidilytica</name>
    <dbReference type="NCBI Taxonomy" id="217031"/>
    <lineage>
        <taxon>Bacteria</taxon>
        <taxon>Bacillati</taxon>
        <taxon>Bacillota</taxon>
        <taxon>Bacilli</taxon>
        <taxon>Bacillales</taxon>
        <taxon>Bacillaceae</taxon>
        <taxon>Lederbergia</taxon>
    </lineage>
</organism>
<proteinExistence type="predicted"/>
<feature type="transmembrane region" description="Helical" evidence="1">
    <location>
        <begin position="580"/>
        <end position="599"/>
    </location>
</feature>
<feature type="domain" description="TRAP C4-dicarboxylate transport system permease DctM subunit" evidence="2">
    <location>
        <begin position="143"/>
        <end position="575"/>
    </location>
</feature>
<dbReference type="STRING" id="217031.ABB05_05100"/>
<feature type="transmembrane region" description="Helical" evidence="1">
    <location>
        <begin position="379"/>
        <end position="410"/>
    </location>
</feature>
<dbReference type="NCBIfam" id="TIGR02123">
    <property type="entry name" value="TRAP_fused"/>
    <property type="match status" value="1"/>
</dbReference>
<gene>
    <name evidence="3" type="ORF">ABB05_05100</name>
</gene>
<evidence type="ECO:0000313" key="3">
    <source>
        <dbReference type="EMBL" id="OAK74279.1"/>
    </source>
</evidence>
<keyword evidence="1" id="KW-0472">Membrane</keyword>